<accession>A0ACB8ZMP1</accession>
<dbReference type="Proteomes" id="UP001055811">
    <property type="component" value="Linkage Group LG08"/>
</dbReference>
<gene>
    <name evidence="1" type="ORF">L2E82_43097</name>
</gene>
<proteinExistence type="predicted"/>
<protein>
    <submittedName>
        <fullName evidence="1">Uncharacterized protein</fullName>
    </submittedName>
</protein>
<evidence type="ECO:0000313" key="1">
    <source>
        <dbReference type="EMBL" id="KAI3699077.1"/>
    </source>
</evidence>
<organism evidence="1 2">
    <name type="scientific">Cichorium intybus</name>
    <name type="common">Chicory</name>
    <dbReference type="NCBI Taxonomy" id="13427"/>
    <lineage>
        <taxon>Eukaryota</taxon>
        <taxon>Viridiplantae</taxon>
        <taxon>Streptophyta</taxon>
        <taxon>Embryophyta</taxon>
        <taxon>Tracheophyta</taxon>
        <taxon>Spermatophyta</taxon>
        <taxon>Magnoliopsida</taxon>
        <taxon>eudicotyledons</taxon>
        <taxon>Gunneridae</taxon>
        <taxon>Pentapetalae</taxon>
        <taxon>asterids</taxon>
        <taxon>campanulids</taxon>
        <taxon>Asterales</taxon>
        <taxon>Asteraceae</taxon>
        <taxon>Cichorioideae</taxon>
        <taxon>Cichorieae</taxon>
        <taxon>Cichoriinae</taxon>
        <taxon>Cichorium</taxon>
    </lineage>
</organism>
<keyword evidence="2" id="KW-1185">Reference proteome</keyword>
<comment type="caution">
    <text evidence="1">The sequence shown here is derived from an EMBL/GenBank/DDBJ whole genome shotgun (WGS) entry which is preliminary data.</text>
</comment>
<reference evidence="2" key="1">
    <citation type="journal article" date="2022" name="Mol. Ecol. Resour.">
        <title>The genomes of chicory, endive, great burdock and yacon provide insights into Asteraceae palaeo-polyploidization history and plant inulin production.</title>
        <authorList>
            <person name="Fan W."/>
            <person name="Wang S."/>
            <person name="Wang H."/>
            <person name="Wang A."/>
            <person name="Jiang F."/>
            <person name="Liu H."/>
            <person name="Zhao H."/>
            <person name="Xu D."/>
            <person name="Zhang Y."/>
        </authorList>
    </citation>
    <scope>NUCLEOTIDE SEQUENCE [LARGE SCALE GENOMIC DNA]</scope>
    <source>
        <strain evidence="2">cv. Punajuju</strain>
    </source>
</reference>
<reference evidence="1 2" key="2">
    <citation type="journal article" date="2022" name="Mol. Ecol. Resour.">
        <title>The genomes of chicory, endive, great burdock and yacon provide insights into Asteraceae paleo-polyploidization history and plant inulin production.</title>
        <authorList>
            <person name="Fan W."/>
            <person name="Wang S."/>
            <person name="Wang H."/>
            <person name="Wang A."/>
            <person name="Jiang F."/>
            <person name="Liu H."/>
            <person name="Zhao H."/>
            <person name="Xu D."/>
            <person name="Zhang Y."/>
        </authorList>
    </citation>
    <scope>NUCLEOTIDE SEQUENCE [LARGE SCALE GENOMIC DNA]</scope>
    <source>
        <strain evidence="2">cv. Punajuju</strain>
        <tissue evidence="1">Leaves</tissue>
    </source>
</reference>
<name>A0ACB8ZMP1_CICIN</name>
<sequence>MQKGDNNEQGPERTSGEITGALWRGEALHTSLESNLEDSNYFNLVKVLSEVELPSPSPVQTTCALTREENFIRFHQGQSSGTKRKADDTEGNSERERGIKSKQDDCRPPGSQRDTTRTNITEKRRRNKISERIRTLQTLVPNCDKRHKASILSDAIDYIKFLQMQVQMQSMEVAQMSQGYYMTLPRQPSLQVPNVPYNFPTRPLIGMQHGMPQLEPYVPVNLPIFPNPFTGFTSLVPPMELGTREFPWAQPRPLLYPQQLQFQPQTSQSVYSTTPFPGTSIPTPYSQGGSTVPGQPLYHVPVTSQGTG</sequence>
<evidence type="ECO:0000313" key="2">
    <source>
        <dbReference type="Proteomes" id="UP001055811"/>
    </source>
</evidence>
<dbReference type="EMBL" id="CM042016">
    <property type="protein sequence ID" value="KAI3699077.1"/>
    <property type="molecule type" value="Genomic_DNA"/>
</dbReference>